<dbReference type="InterPro" id="IPR000835">
    <property type="entry name" value="HTH_MarR-typ"/>
</dbReference>
<reference evidence="2 3" key="1">
    <citation type="submission" date="2019-06" db="EMBL/GenBank/DDBJ databases">
        <title>Sequencing the genomes of 1000 actinobacteria strains.</title>
        <authorList>
            <person name="Klenk H.-P."/>
        </authorList>
    </citation>
    <scope>NUCLEOTIDE SEQUENCE [LARGE SCALE GENOMIC DNA]</scope>
    <source>
        <strain evidence="2 3">DSM 46837</strain>
    </source>
</reference>
<dbReference type="GO" id="GO:0003677">
    <property type="term" value="F:DNA binding"/>
    <property type="evidence" value="ECO:0007669"/>
    <property type="project" value="UniProtKB-KW"/>
</dbReference>
<dbReference type="GO" id="GO:0006950">
    <property type="term" value="P:response to stress"/>
    <property type="evidence" value="ECO:0007669"/>
    <property type="project" value="TreeGrafter"/>
</dbReference>
<dbReference type="InterPro" id="IPR039422">
    <property type="entry name" value="MarR/SlyA-like"/>
</dbReference>
<proteinExistence type="predicted"/>
<protein>
    <submittedName>
        <fullName evidence="2">DNA-binding MarR family transcriptional regulator</fullName>
    </submittedName>
</protein>
<keyword evidence="3" id="KW-1185">Reference proteome</keyword>
<accession>A0A543PF28</accession>
<dbReference type="Gene3D" id="1.10.10.10">
    <property type="entry name" value="Winged helix-like DNA-binding domain superfamily/Winged helix DNA-binding domain"/>
    <property type="match status" value="1"/>
</dbReference>
<dbReference type="Pfam" id="PF12802">
    <property type="entry name" value="MarR_2"/>
    <property type="match status" value="1"/>
</dbReference>
<dbReference type="AlphaFoldDB" id="A0A543PF28"/>
<name>A0A543PF28_9ACTN</name>
<dbReference type="RefSeq" id="WP_246063481.1">
    <property type="nucleotide sequence ID" value="NZ_VFQE01000001.1"/>
</dbReference>
<dbReference type="SMART" id="SM00347">
    <property type="entry name" value="HTH_MARR"/>
    <property type="match status" value="1"/>
</dbReference>
<dbReference type="InterPro" id="IPR036388">
    <property type="entry name" value="WH-like_DNA-bd_sf"/>
</dbReference>
<feature type="domain" description="HTH marR-type" evidence="1">
    <location>
        <begin position="12"/>
        <end position="145"/>
    </location>
</feature>
<dbReference type="PANTHER" id="PTHR33164:SF43">
    <property type="entry name" value="HTH-TYPE TRANSCRIPTIONAL REPRESSOR YETL"/>
    <property type="match status" value="1"/>
</dbReference>
<dbReference type="PROSITE" id="PS50995">
    <property type="entry name" value="HTH_MARR_2"/>
    <property type="match status" value="1"/>
</dbReference>
<sequence>MIEEGIGIMASTDDLGFLLSRASGLVVRATNAALADSGLRVRAYSVLDLACRTPEGMSQRDLAGVLGLDPSQVVQLVDELASAGLVERLPSPTDRRAKLVAGTPRGRRILEQAAVLAAAGQQQQLGCLSEEEQASLRSMLSRVIHFSG</sequence>
<comment type="caution">
    <text evidence="2">The sequence shown here is derived from an EMBL/GenBank/DDBJ whole genome shotgun (WGS) entry which is preliminary data.</text>
</comment>
<dbReference type="PRINTS" id="PR00598">
    <property type="entry name" value="HTHMARR"/>
</dbReference>
<dbReference type="PANTHER" id="PTHR33164">
    <property type="entry name" value="TRANSCRIPTIONAL REGULATOR, MARR FAMILY"/>
    <property type="match status" value="1"/>
</dbReference>
<keyword evidence="2" id="KW-0238">DNA-binding</keyword>
<dbReference type="Proteomes" id="UP000319865">
    <property type="component" value="Unassembled WGS sequence"/>
</dbReference>
<dbReference type="GO" id="GO:0003700">
    <property type="term" value="F:DNA-binding transcription factor activity"/>
    <property type="evidence" value="ECO:0007669"/>
    <property type="project" value="InterPro"/>
</dbReference>
<evidence type="ECO:0000313" key="2">
    <source>
        <dbReference type="EMBL" id="TQN42659.1"/>
    </source>
</evidence>
<dbReference type="EMBL" id="VFQE01000001">
    <property type="protein sequence ID" value="TQN42659.1"/>
    <property type="molecule type" value="Genomic_DNA"/>
</dbReference>
<dbReference type="InterPro" id="IPR036390">
    <property type="entry name" value="WH_DNA-bd_sf"/>
</dbReference>
<organism evidence="2 3">
    <name type="scientific">Blastococcus colisei</name>
    <dbReference type="NCBI Taxonomy" id="1564162"/>
    <lineage>
        <taxon>Bacteria</taxon>
        <taxon>Bacillati</taxon>
        <taxon>Actinomycetota</taxon>
        <taxon>Actinomycetes</taxon>
        <taxon>Geodermatophilales</taxon>
        <taxon>Geodermatophilaceae</taxon>
        <taxon>Blastococcus</taxon>
    </lineage>
</organism>
<evidence type="ECO:0000259" key="1">
    <source>
        <dbReference type="PROSITE" id="PS50995"/>
    </source>
</evidence>
<gene>
    <name evidence="2" type="ORF">FHU33_2065</name>
</gene>
<evidence type="ECO:0000313" key="3">
    <source>
        <dbReference type="Proteomes" id="UP000319865"/>
    </source>
</evidence>
<dbReference type="SUPFAM" id="SSF46785">
    <property type="entry name" value="Winged helix' DNA-binding domain"/>
    <property type="match status" value="1"/>
</dbReference>